<dbReference type="EMBL" id="BMAC01000016">
    <property type="protein sequence ID" value="GFP80152.1"/>
    <property type="molecule type" value="Genomic_DNA"/>
</dbReference>
<dbReference type="InterPro" id="IPR036388">
    <property type="entry name" value="WH-like_DNA-bd_sf"/>
</dbReference>
<accession>A0A830B3L6</accession>
<organism evidence="11 12">
    <name type="scientific">Phtheirospermum japonicum</name>
    <dbReference type="NCBI Taxonomy" id="374723"/>
    <lineage>
        <taxon>Eukaryota</taxon>
        <taxon>Viridiplantae</taxon>
        <taxon>Streptophyta</taxon>
        <taxon>Embryophyta</taxon>
        <taxon>Tracheophyta</taxon>
        <taxon>Spermatophyta</taxon>
        <taxon>Magnoliopsida</taxon>
        <taxon>eudicotyledons</taxon>
        <taxon>Gunneridae</taxon>
        <taxon>Pentapetalae</taxon>
        <taxon>asterids</taxon>
        <taxon>lamiids</taxon>
        <taxon>Lamiales</taxon>
        <taxon>Orobanchaceae</taxon>
        <taxon>Orobanchaceae incertae sedis</taxon>
        <taxon>Phtheirospermum</taxon>
    </lineage>
</organism>
<feature type="domain" description="Disease resistance protein winged helix" evidence="9">
    <location>
        <begin position="383"/>
        <end position="457"/>
    </location>
</feature>
<dbReference type="Pfam" id="PF18052">
    <property type="entry name" value="Rx_N"/>
    <property type="match status" value="1"/>
</dbReference>
<dbReference type="InterPro" id="IPR055414">
    <property type="entry name" value="LRR_R13L4/SHOC2-like"/>
</dbReference>
<dbReference type="Gene3D" id="1.10.10.10">
    <property type="entry name" value="Winged helix-like DNA-binding domain superfamily/Winged helix DNA-binding domain"/>
    <property type="match status" value="1"/>
</dbReference>
<dbReference type="GO" id="GO:0006952">
    <property type="term" value="P:defense response"/>
    <property type="evidence" value="ECO:0007669"/>
    <property type="project" value="UniProtKB-KW"/>
</dbReference>
<evidence type="ECO:0000256" key="3">
    <source>
        <dbReference type="ARBA" id="ARBA00022737"/>
    </source>
</evidence>
<feature type="domain" description="Disease resistance R13L4/SHOC-2-like LRR" evidence="10">
    <location>
        <begin position="498"/>
        <end position="716"/>
    </location>
</feature>
<dbReference type="PANTHER" id="PTHR36766:SF70">
    <property type="entry name" value="DISEASE RESISTANCE PROTEIN RGA4"/>
    <property type="match status" value="1"/>
</dbReference>
<dbReference type="Gene3D" id="1.10.8.430">
    <property type="entry name" value="Helical domain of apoptotic protease-activating factors"/>
    <property type="match status" value="1"/>
</dbReference>
<dbReference type="AlphaFoldDB" id="A0A830B3L6"/>
<dbReference type="Gene3D" id="3.80.10.10">
    <property type="entry name" value="Ribonuclease Inhibitor"/>
    <property type="match status" value="3"/>
</dbReference>
<sequence length="1110" mass="125786">MVKAFLYDAEMQPATNRAVKIWMRNLEALAFEADNVLDEFNYQLLSKKVEATRNRTDNNPIAYRLKLGRRIKYINEKLKSINQQATEFGLQTRIASAQAPVSGLDSSASRQTDSFSEDPIFLGRENDVSRIVEKLITASQAEQKLSVLPIVGMGGQGKTMLARTVFNHEQIKSHFGDNCVWVHVPRVFDVVVLLKKILTSMAAENVEHGNREALLKILKKYLGAKKYLLVLDDVWNEDREKWDDFVKSLSGISSPMGNCMIVTTRSHKAASVVETLAVYKLESLSEDDCWSIIKAKAFNRSGEISLEFETMGKKIAKRCQGLPLAAKVVGGLLCKKSKDEWLEIEKNWLSDFGDGNTISKILKLSFDNLSSPSLKKCFAYCSIFPKGYEIKKEQLIELWMAEGFLQTDHQGNNINMETTGSNIFNLLLQNSLLQVVRSDYYGNVTHCNMHDLVHDLAFSVLCENDNVPGGICQSRYIGYNSSGDGLLSIPRGQERYVRTLFFNGKVSNITFSDFKSLRTLTLVGEEDIDDFPTSIRELKHLRYLDVSKTRIRYLPDSIGELYHLQTLRVDVSNLEKLFESLSYLISLRHLHIHDSTSLPPKIGKLTSLQTLPYFHVGSEKGCGISELGSLKNLKGKLEIHNLEKVRDKNEAMSADLLQKPGIYKLKLVWDKSREGDEANDEKLVLSDMPTLTEWAEVDLPPASEVVVFPRLEYLKIKGCRRLMRAPSHFPCLQKLKIDEMESSLPLEDVCGMKLTTLTHMIIRGVEGLKCLPDWLFSNNHNLTKLDIRNCPNMMHLVPCLRGGGAPSLLRELVIRDCRSLRELPVDLYSLNSLEELEIFWCPVLKSIPYPISSGGGHESQQQQQQQQQGFTSLCKLEIYNCEGLTNLPIEMVVSCALSLKSLILEGLSSITNLGMVIGCLHRMTRLGELVIERVPKFSIKDISSLRTNTLQSLIMGPSPPSWNNGSFNETVDAMLPQFISLRRLTLYGMEHWDCLPDQLQHLTCLEYLSLNHFGIEALPEWFGNLSSLETLILFYCKRLRHLPSKQAMQRLSNLTLLQIIGCPLLLKENKNKKKNNIERPQIDDSEWPRISHIPNVQVDYHQVSSERDGH</sequence>
<comment type="caution">
    <text evidence="11">The sequence shown here is derived from an EMBL/GenBank/DDBJ whole genome shotgun (WGS) entry which is preliminary data.</text>
</comment>
<name>A0A830B3L6_9LAMI</name>
<evidence type="ECO:0000259" key="8">
    <source>
        <dbReference type="Pfam" id="PF18052"/>
    </source>
</evidence>
<dbReference type="OrthoDB" id="2973320at2759"/>
<dbReference type="PRINTS" id="PR00364">
    <property type="entry name" value="DISEASERSIST"/>
</dbReference>
<dbReference type="InterPro" id="IPR042197">
    <property type="entry name" value="Apaf_helical"/>
</dbReference>
<dbReference type="SUPFAM" id="SSF52540">
    <property type="entry name" value="P-loop containing nucleoside triphosphate hydrolases"/>
    <property type="match status" value="1"/>
</dbReference>
<comment type="similarity">
    <text evidence="1">Belongs to the disease resistance NB-LRR family.</text>
</comment>
<evidence type="ECO:0000256" key="2">
    <source>
        <dbReference type="ARBA" id="ARBA00022614"/>
    </source>
</evidence>
<evidence type="ECO:0000259" key="10">
    <source>
        <dbReference type="Pfam" id="PF23598"/>
    </source>
</evidence>
<keyword evidence="5" id="KW-0611">Plant defense</keyword>
<dbReference type="InterPro" id="IPR041118">
    <property type="entry name" value="Rx_N"/>
</dbReference>
<evidence type="ECO:0000259" key="7">
    <source>
        <dbReference type="Pfam" id="PF00931"/>
    </source>
</evidence>
<evidence type="ECO:0000259" key="9">
    <source>
        <dbReference type="Pfam" id="PF23559"/>
    </source>
</evidence>
<evidence type="ECO:0000256" key="6">
    <source>
        <dbReference type="ARBA" id="ARBA00022840"/>
    </source>
</evidence>
<dbReference type="InterPro" id="IPR032675">
    <property type="entry name" value="LRR_dom_sf"/>
</dbReference>
<keyword evidence="3" id="KW-0677">Repeat</keyword>
<protein>
    <submittedName>
        <fullName evidence="11">Putative disease resistance protein rga3</fullName>
    </submittedName>
</protein>
<dbReference type="Gene3D" id="1.20.5.4130">
    <property type="match status" value="1"/>
</dbReference>
<dbReference type="InterPro" id="IPR058922">
    <property type="entry name" value="WHD_DRP"/>
</dbReference>
<dbReference type="GO" id="GO:0005524">
    <property type="term" value="F:ATP binding"/>
    <property type="evidence" value="ECO:0007669"/>
    <property type="project" value="UniProtKB-KW"/>
</dbReference>
<proteinExistence type="inferred from homology"/>
<dbReference type="InterPro" id="IPR002182">
    <property type="entry name" value="NB-ARC"/>
</dbReference>
<evidence type="ECO:0000256" key="4">
    <source>
        <dbReference type="ARBA" id="ARBA00022741"/>
    </source>
</evidence>
<keyword evidence="12" id="KW-1185">Reference proteome</keyword>
<dbReference type="InterPro" id="IPR027417">
    <property type="entry name" value="P-loop_NTPase"/>
</dbReference>
<keyword evidence="4" id="KW-0547">Nucleotide-binding</keyword>
<dbReference type="Proteomes" id="UP000653305">
    <property type="component" value="Unassembled WGS sequence"/>
</dbReference>
<dbReference type="Pfam" id="PF23598">
    <property type="entry name" value="LRR_14"/>
    <property type="match status" value="1"/>
</dbReference>
<dbReference type="Gene3D" id="3.40.50.300">
    <property type="entry name" value="P-loop containing nucleotide triphosphate hydrolases"/>
    <property type="match status" value="1"/>
</dbReference>
<dbReference type="GO" id="GO:0051707">
    <property type="term" value="P:response to other organism"/>
    <property type="evidence" value="ECO:0007669"/>
    <property type="project" value="UniProtKB-ARBA"/>
</dbReference>
<evidence type="ECO:0000313" key="11">
    <source>
        <dbReference type="EMBL" id="GFP80152.1"/>
    </source>
</evidence>
<dbReference type="PANTHER" id="PTHR36766">
    <property type="entry name" value="PLANT BROAD-SPECTRUM MILDEW RESISTANCE PROTEIN RPW8"/>
    <property type="match status" value="1"/>
</dbReference>
<dbReference type="Pfam" id="PF23559">
    <property type="entry name" value="WHD_DRP"/>
    <property type="match status" value="1"/>
</dbReference>
<dbReference type="SUPFAM" id="SSF52058">
    <property type="entry name" value="L domain-like"/>
    <property type="match status" value="2"/>
</dbReference>
<feature type="domain" description="Disease resistance N-terminal" evidence="8">
    <location>
        <begin position="1"/>
        <end position="53"/>
    </location>
</feature>
<feature type="domain" description="NB-ARC" evidence="7">
    <location>
        <begin position="125"/>
        <end position="301"/>
    </location>
</feature>
<evidence type="ECO:0000256" key="1">
    <source>
        <dbReference type="ARBA" id="ARBA00008894"/>
    </source>
</evidence>
<keyword evidence="2" id="KW-0433">Leucine-rich repeat</keyword>
<evidence type="ECO:0000256" key="5">
    <source>
        <dbReference type="ARBA" id="ARBA00022821"/>
    </source>
</evidence>
<gene>
    <name evidence="11" type="ORF">PHJA_000158600</name>
</gene>
<evidence type="ECO:0000313" key="12">
    <source>
        <dbReference type="Proteomes" id="UP000653305"/>
    </source>
</evidence>
<dbReference type="FunFam" id="1.10.10.10:FF:000322">
    <property type="entry name" value="Probable disease resistance protein At1g63360"/>
    <property type="match status" value="1"/>
</dbReference>
<reference evidence="11" key="1">
    <citation type="submission" date="2020-07" db="EMBL/GenBank/DDBJ databases">
        <title>Ethylene signaling mediates host invasion by parasitic plants.</title>
        <authorList>
            <person name="Yoshida S."/>
        </authorList>
    </citation>
    <scope>NUCLEOTIDE SEQUENCE</scope>
    <source>
        <strain evidence="11">Okayama</strain>
    </source>
</reference>
<dbReference type="Pfam" id="PF00931">
    <property type="entry name" value="NB-ARC"/>
    <property type="match status" value="1"/>
</dbReference>
<dbReference type="GO" id="GO:0043531">
    <property type="term" value="F:ADP binding"/>
    <property type="evidence" value="ECO:0007669"/>
    <property type="project" value="InterPro"/>
</dbReference>
<keyword evidence="6" id="KW-0067">ATP-binding</keyword>